<gene>
    <name evidence="1" type="ORF">PVK06_004703</name>
</gene>
<organism evidence="1 2">
    <name type="scientific">Gossypium arboreum</name>
    <name type="common">Tree cotton</name>
    <name type="synonym">Gossypium nanking</name>
    <dbReference type="NCBI Taxonomy" id="29729"/>
    <lineage>
        <taxon>Eukaryota</taxon>
        <taxon>Viridiplantae</taxon>
        <taxon>Streptophyta</taxon>
        <taxon>Embryophyta</taxon>
        <taxon>Tracheophyta</taxon>
        <taxon>Spermatophyta</taxon>
        <taxon>Magnoliopsida</taxon>
        <taxon>eudicotyledons</taxon>
        <taxon>Gunneridae</taxon>
        <taxon>Pentapetalae</taxon>
        <taxon>rosids</taxon>
        <taxon>malvids</taxon>
        <taxon>Malvales</taxon>
        <taxon>Malvaceae</taxon>
        <taxon>Malvoideae</taxon>
        <taxon>Gossypium</taxon>
    </lineage>
</organism>
<reference evidence="1 2" key="1">
    <citation type="submission" date="2023-03" db="EMBL/GenBank/DDBJ databases">
        <title>WGS of Gossypium arboreum.</title>
        <authorList>
            <person name="Yu D."/>
        </authorList>
    </citation>
    <scope>NUCLEOTIDE SEQUENCE [LARGE SCALE GENOMIC DNA]</scope>
    <source>
        <tissue evidence="1">Leaf</tissue>
    </source>
</reference>
<comment type="caution">
    <text evidence="1">The sequence shown here is derived from an EMBL/GenBank/DDBJ whole genome shotgun (WGS) entry which is preliminary data.</text>
</comment>
<dbReference type="Proteomes" id="UP001358586">
    <property type="component" value="Chromosome 2"/>
</dbReference>
<name>A0ABR0QTS4_GOSAR</name>
<evidence type="ECO:0000313" key="1">
    <source>
        <dbReference type="EMBL" id="KAK5842358.1"/>
    </source>
</evidence>
<evidence type="ECO:0000313" key="2">
    <source>
        <dbReference type="Proteomes" id="UP001358586"/>
    </source>
</evidence>
<protein>
    <submittedName>
        <fullName evidence="1">Uncharacterized protein</fullName>
    </submittedName>
</protein>
<dbReference type="EMBL" id="JARKNE010000002">
    <property type="protein sequence ID" value="KAK5842358.1"/>
    <property type="molecule type" value="Genomic_DNA"/>
</dbReference>
<sequence>MVALVLYLKEERSVIYCTELNIHNTCERVMGSEEELCEKAERKETLSDKSLLDGPNLMSENPYEVKIESSQVEKERKYQYKSEE</sequence>
<proteinExistence type="predicted"/>
<accession>A0ABR0QTS4</accession>
<keyword evidence="2" id="KW-1185">Reference proteome</keyword>